<evidence type="ECO:0000256" key="9">
    <source>
        <dbReference type="RuleBase" id="RU000461"/>
    </source>
</evidence>
<dbReference type="PROSITE" id="PS00086">
    <property type="entry name" value="CYTOCHROME_P450"/>
    <property type="match status" value="1"/>
</dbReference>
<dbReference type="PRINTS" id="PR00465">
    <property type="entry name" value="EP450IV"/>
</dbReference>
<organism evidence="10 11">
    <name type="scientific">Capsicum annuum</name>
    <name type="common">Capsicum pepper</name>
    <dbReference type="NCBI Taxonomy" id="4072"/>
    <lineage>
        <taxon>Eukaryota</taxon>
        <taxon>Viridiplantae</taxon>
        <taxon>Streptophyta</taxon>
        <taxon>Embryophyta</taxon>
        <taxon>Tracheophyta</taxon>
        <taxon>Spermatophyta</taxon>
        <taxon>Magnoliopsida</taxon>
        <taxon>eudicotyledons</taxon>
        <taxon>Gunneridae</taxon>
        <taxon>Pentapetalae</taxon>
        <taxon>asterids</taxon>
        <taxon>lamiids</taxon>
        <taxon>Solanales</taxon>
        <taxon>Solanaceae</taxon>
        <taxon>Solanoideae</taxon>
        <taxon>Capsiceae</taxon>
        <taxon>Capsicum</taxon>
    </lineage>
</organism>
<gene>
    <name evidence="10" type="ORF">T459_29613</name>
</gene>
<dbReference type="InterPro" id="IPR036396">
    <property type="entry name" value="Cyt_P450_sf"/>
</dbReference>
<comment type="caution">
    <text evidence="10">The sequence shown here is derived from an EMBL/GenBank/DDBJ whole genome shotgun (WGS) entry which is preliminary data.</text>
</comment>
<evidence type="ECO:0000256" key="4">
    <source>
        <dbReference type="ARBA" id="ARBA00022723"/>
    </source>
</evidence>
<dbReference type="GO" id="GO:0016705">
    <property type="term" value="F:oxidoreductase activity, acting on paired donors, with incorporation or reduction of molecular oxygen"/>
    <property type="evidence" value="ECO:0007669"/>
    <property type="project" value="InterPro"/>
</dbReference>
<keyword evidence="3 8" id="KW-0349">Heme</keyword>
<feature type="binding site" description="axial binding residue" evidence="8">
    <location>
        <position position="299"/>
    </location>
    <ligand>
        <name>heme</name>
        <dbReference type="ChEBI" id="CHEBI:30413"/>
    </ligand>
    <ligandPart>
        <name>Fe</name>
        <dbReference type="ChEBI" id="CHEBI:18248"/>
    </ligandPart>
</feature>
<comment type="cofactor">
    <cofactor evidence="1 8">
        <name>heme</name>
        <dbReference type="ChEBI" id="CHEBI:30413"/>
    </cofactor>
</comment>
<evidence type="ECO:0000313" key="11">
    <source>
        <dbReference type="Proteomes" id="UP000222542"/>
    </source>
</evidence>
<name>A0A2G2Y637_CAPAN</name>
<dbReference type="GO" id="GO:0005506">
    <property type="term" value="F:iron ion binding"/>
    <property type="evidence" value="ECO:0007669"/>
    <property type="project" value="InterPro"/>
</dbReference>
<dbReference type="InterPro" id="IPR001128">
    <property type="entry name" value="Cyt_P450"/>
</dbReference>
<keyword evidence="7 9" id="KW-0503">Monooxygenase</keyword>
<evidence type="ECO:0000256" key="1">
    <source>
        <dbReference type="ARBA" id="ARBA00001971"/>
    </source>
</evidence>
<dbReference type="SMR" id="A0A2G2Y637"/>
<sequence>MHHMACGVPHCVLRDLAKKYGPLMHLQLGEVSAVVVTSSETAKQVLKTHDLAFASMPRLLAFDIMIGRTSPLAPMSSSSRGDPVNFTKRIIWFTSSMPCRSAFGQVLKEQDMFIKLMIEVLRLEGGSDVADIFPSNKFLHIFSGAKKKLLDAHRKDMFIAGTETSLTTIIWAMVEMLKNPRIFTKAQAEVRDAFRDKVTFNINDVEELKYLKLVIKEALRLHPPAPLLAPRECREETCINGYTTPVNTKVMVNVWALGSDPKHWNDAKSFIPERFEQCSVDFLGNNFEHLPFGDGRRICPGISFDLANVYLPLAKLLYHFDWKLPTGIEPRDLDLTELDGIVVGRKSDFYLIATPYEP</sequence>
<proteinExistence type="inferred from homology"/>
<reference evidence="10 11" key="1">
    <citation type="journal article" date="2014" name="Nat. Genet.">
        <title>Genome sequence of the hot pepper provides insights into the evolution of pungency in Capsicum species.</title>
        <authorList>
            <person name="Kim S."/>
            <person name="Park M."/>
            <person name="Yeom S.I."/>
            <person name="Kim Y.M."/>
            <person name="Lee J.M."/>
            <person name="Lee H.A."/>
            <person name="Seo E."/>
            <person name="Choi J."/>
            <person name="Cheong K."/>
            <person name="Kim K.T."/>
            <person name="Jung K."/>
            <person name="Lee G.W."/>
            <person name="Oh S.K."/>
            <person name="Bae C."/>
            <person name="Kim S.B."/>
            <person name="Lee H.Y."/>
            <person name="Kim S.Y."/>
            <person name="Kim M.S."/>
            <person name="Kang B.C."/>
            <person name="Jo Y.D."/>
            <person name="Yang H.B."/>
            <person name="Jeong H.J."/>
            <person name="Kang W.H."/>
            <person name="Kwon J.K."/>
            <person name="Shin C."/>
            <person name="Lim J.Y."/>
            <person name="Park J.H."/>
            <person name="Huh J.H."/>
            <person name="Kim J.S."/>
            <person name="Kim B.D."/>
            <person name="Cohen O."/>
            <person name="Paran I."/>
            <person name="Suh M.C."/>
            <person name="Lee S.B."/>
            <person name="Kim Y.K."/>
            <person name="Shin Y."/>
            <person name="Noh S.J."/>
            <person name="Park J."/>
            <person name="Seo Y.S."/>
            <person name="Kwon S.Y."/>
            <person name="Kim H.A."/>
            <person name="Park J.M."/>
            <person name="Kim H.J."/>
            <person name="Choi S.B."/>
            <person name="Bosland P.W."/>
            <person name="Reeves G."/>
            <person name="Jo S.H."/>
            <person name="Lee B.W."/>
            <person name="Cho H.T."/>
            <person name="Choi H.S."/>
            <person name="Lee M.S."/>
            <person name="Yu Y."/>
            <person name="Do Choi Y."/>
            <person name="Park B.S."/>
            <person name="van Deynze A."/>
            <person name="Ashrafi H."/>
            <person name="Hill T."/>
            <person name="Kim W.T."/>
            <person name="Pai H.S."/>
            <person name="Ahn H.K."/>
            <person name="Yeam I."/>
            <person name="Giovannoni J.J."/>
            <person name="Rose J.K."/>
            <person name="Sorensen I."/>
            <person name="Lee S.J."/>
            <person name="Kim R.W."/>
            <person name="Choi I.Y."/>
            <person name="Choi B.S."/>
            <person name="Lim J.S."/>
            <person name="Lee Y.H."/>
            <person name="Choi D."/>
        </authorList>
    </citation>
    <scope>NUCLEOTIDE SEQUENCE [LARGE SCALE GENOMIC DNA]</scope>
    <source>
        <strain evidence="11">cv. CM334</strain>
    </source>
</reference>
<dbReference type="Proteomes" id="UP000222542">
    <property type="component" value="Unassembled WGS sequence"/>
</dbReference>
<accession>A0A2G2Y637</accession>
<evidence type="ECO:0000256" key="5">
    <source>
        <dbReference type="ARBA" id="ARBA00023002"/>
    </source>
</evidence>
<dbReference type="GO" id="GO:0020037">
    <property type="term" value="F:heme binding"/>
    <property type="evidence" value="ECO:0007669"/>
    <property type="project" value="InterPro"/>
</dbReference>
<dbReference type="PRINTS" id="PR00385">
    <property type="entry name" value="P450"/>
</dbReference>
<dbReference type="InterPro" id="IPR052306">
    <property type="entry name" value="CYP450_71D"/>
</dbReference>
<evidence type="ECO:0000256" key="7">
    <source>
        <dbReference type="ARBA" id="ARBA00023033"/>
    </source>
</evidence>
<keyword evidence="5 9" id="KW-0560">Oxidoreductase</keyword>
<keyword evidence="11" id="KW-1185">Reference proteome</keyword>
<keyword evidence="4 8" id="KW-0479">Metal-binding</keyword>
<dbReference type="STRING" id="4072.A0A2G2Y637"/>
<dbReference type="InterPro" id="IPR002403">
    <property type="entry name" value="Cyt_P450_E_grp-IV"/>
</dbReference>
<dbReference type="EMBL" id="AYRZ02000012">
    <property type="protein sequence ID" value="PHT65188.1"/>
    <property type="molecule type" value="Genomic_DNA"/>
</dbReference>
<evidence type="ECO:0000313" key="10">
    <source>
        <dbReference type="EMBL" id="PHT65188.1"/>
    </source>
</evidence>
<dbReference type="Gene3D" id="1.10.630.10">
    <property type="entry name" value="Cytochrome P450"/>
    <property type="match status" value="2"/>
</dbReference>
<dbReference type="FunFam" id="1.10.630.10:FF:000126">
    <property type="entry name" value="Predicted protein"/>
    <property type="match status" value="1"/>
</dbReference>
<dbReference type="OMA" id="PWAMPVI"/>
<dbReference type="PANTHER" id="PTHR47953:SF17">
    <property type="entry name" value="CYTOCHROME P450"/>
    <property type="match status" value="1"/>
</dbReference>
<dbReference type="AlphaFoldDB" id="A0A2G2Y637"/>
<evidence type="ECO:0000256" key="8">
    <source>
        <dbReference type="PIRSR" id="PIRSR602403-1"/>
    </source>
</evidence>
<evidence type="ECO:0000256" key="2">
    <source>
        <dbReference type="ARBA" id="ARBA00010617"/>
    </source>
</evidence>
<evidence type="ECO:0000256" key="6">
    <source>
        <dbReference type="ARBA" id="ARBA00023004"/>
    </source>
</evidence>
<dbReference type="InterPro" id="IPR017972">
    <property type="entry name" value="Cyt_P450_CS"/>
</dbReference>
<evidence type="ECO:0000256" key="3">
    <source>
        <dbReference type="ARBA" id="ARBA00022617"/>
    </source>
</evidence>
<reference evidence="10 11" key="2">
    <citation type="journal article" date="2017" name="Genome Biol.">
        <title>New reference genome sequences of hot pepper reveal the massive evolution of plant disease-resistance genes by retroduplication.</title>
        <authorList>
            <person name="Kim S."/>
            <person name="Park J."/>
            <person name="Yeom S.I."/>
            <person name="Kim Y.M."/>
            <person name="Seo E."/>
            <person name="Kim K.T."/>
            <person name="Kim M.S."/>
            <person name="Lee J.M."/>
            <person name="Cheong K."/>
            <person name="Shin H.S."/>
            <person name="Kim S.B."/>
            <person name="Han K."/>
            <person name="Lee J."/>
            <person name="Park M."/>
            <person name="Lee H.A."/>
            <person name="Lee H.Y."/>
            <person name="Lee Y."/>
            <person name="Oh S."/>
            <person name="Lee J.H."/>
            <person name="Choi E."/>
            <person name="Choi E."/>
            <person name="Lee S.E."/>
            <person name="Jeon J."/>
            <person name="Kim H."/>
            <person name="Choi G."/>
            <person name="Song H."/>
            <person name="Lee J."/>
            <person name="Lee S.C."/>
            <person name="Kwon J.K."/>
            <person name="Lee H.Y."/>
            <person name="Koo N."/>
            <person name="Hong Y."/>
            <person name="Kim R.W."/>
            <person name="Kang W.H."/>
            <person name="Huh J.H."/>
            <person name="Kang B.C."/>
            <person name="Yang T.J."/>
            <person name="Lee Y.H."/>
            <person name="Bennetzen J.L."/>
            <person name="Choi D."/>
        </authorList>
    </citation>
    <scope>NUCLEOTIDE SEQUENCE [LARGE SCALE GENOMIC DNA]</scope>
    <source>
        <strain evidence="11">cv. CM334</strain>
    </source>
</reference>
<dbReference type="PANTHER" id="PTHR47953">
    <property type="entry name" value="OS08G0105600 PROTEIN"/>
    <property type="match status" value="1"/>
</dbReference>
<comment type="similarity">
    <text evidence="2 9">Belongs to the cytochrome P450 family.</text>
</comment>
<dbReference type="SUPFAM" id="SSF48264">
    <property type="entry name" value="Cytochrome P450"/>
    <property type="match status" value="1"/>
</dbReference>
<protein>
    <submittedName>
        <fullName evidence="10">Cytochrome 71D6</fullName>
    </submittedName>
</protein>
<dbReference type="Pfam" id="PF00067">
    <property type="entry name" value="p450"/>
    <property type="match status" value="2"/>
</dbReference>
<keyword evidence="6 8" id="KW-0408">Iron</keyword>
<dbReference type="GO" id="GO:0004497">
    <property type="term" value="F:monooxygenase activity"/>
    <property type="evidence" value="ECO:0007669"/>
    <property type="project" value="UniProtKB-KW"/>
</dbReference>
<dbReference type="Gramene" id="PHT65188">
    <property type="protein sequence ID" value="PHT65188"/>
    <property type="gene ID" value="T459_29613"/>
</dbReference>